<name>A0ABP5RJU2_9ACTN</name>
<gene>
    <name evidence="2" type="ORF">GCM10010430_52080</name>
</gene>
<dbReference type="EMBL" id="BAAATR010000026">
    <property type="protein sequence ID" value="GAA2261400.1"/>
    <property type="molecule type" value="Genomic_DNA"/>
</dbReference>
<keyword evidence="3" id="KW-1185">Reference proteome</keyword>
<proteinExistence type="predicted"/>
<protein>
    <recommendedName>
        <fullName evidence="4">DNA helicase</fullName>
    </recommendedName>
</protein>
<dbReference type="RefSeq" id="WP_344638929.1">
    <property type="nucleotide sequence ID" value="NZ_BAAATR010000026.1"/>
</dbReference>
<comment type="caution">
    <text evidence="2">The sequence shown here is derived from an EMBL/GenBank/DDBJ whole genome shotgun (WGS) entry which is preliminary data.</text>
</comment>
<reference evidence="3" key="1">
    <citation type="journal article" date="2019" name="Int. J. Syst. Evol. Microbiol.">
        <title>The Global Catalogue of Microorganisms (GCM) 10K type strain sequencing project: providing services to taxonomists for standard genome sequencing and annotation.</title>
        <authorList>
            <consortium name="The Broad Institute Genomics Platform"/>
            <consortium name="The Broad Institute Genome Sequencing Center for Infectious Disease"/>
            <person name="Wu L."/>
            <person name="Ma J."/>
        </authorList>
    </citation>
    <scope>NUCLEOTIDE SEQUENCE [LARGE SCALE GENOMIC DNA]</scope>
    <source>
        <strain evidence="3">JCM 7356</strain>
    </source>
</reference>
<accession>A0ABP5RJU2</accession>
<evidence type="ECO:0000256" key="1">
    <source>
        <dbReference type="SAM" id="MobiDB-lite"/>
    </source>
</evidence>
<dbReference type="Gene3D" id="3.40.50.300">
    <property type="entry name" value="P-loop containing nucleotide triphosphate hydrolases"/>
    <property type="match status" value="1"/>
</dbReference>
<evidence type="ECO:0000313" key="2">
    <source>
        <dbReference type="EMBL" id="GAA2261400.1"/>
    </source>
</evidence>
<dbReference type="Proteomes" id="UP001500305">
    <property type="component" value="Unassembled WGS sequence"/>
</dbReference>
<feature type="region of interest" description="Disordered" evidence="1">
    <location>
        <begin position="1"/>
        <end position="50"/>
    </location>
</feature>
<evidence type="ECO:0000313" key="3">
    <source>
        <dbReference type="Proteomes" id="UP001500305"/>
    </source>
</evidence>
<feature type="compositionally biased region" description="Basic and acidic residues" evidence="1">
    <location>
        <begin position="1"/>
        <end position="10"/>
    </location>
</feature>
<organism evidence="2 3">
    <name type="scientific">Kitasatospora cystarginea</name>
    <dbReference type="NCBI Taxonomy" id="58350"/>
    <lineage>
        <taxon>Bacteria</taxon>
        <taxon>Bacillati</taxon>
        <taxon>Actinomycetota</taxon>
        <taxon>Actinomycetes</taxon>
        <taxon>Kitasatosporales</taxon>
        <taxon>Streptomycetaceae</taxon>
        <taxon>Kitasatospora</taxon>
    </lineage>
</organism>
<evidence type="ECO:0008006" key="4">
    <source>
        <dbReference type="Google" id="ProtNLM"/>
    </source>
</evidence>
<sequence length="157" mass="16584">MHRSFPEHGKPWSSPDDIPSPAARWVSTVPPSGSFRPGWPPWRHGGAGGEGEDARIAAIVPSAGMERLASAAAAEVPDVSGSADLDLERRVVVLGVHQVEGLEFDSVVVAGPQGMSDAPPRGFGDLCAALTRIGRRLHILHSGPVPNVLKHLSRYGH</sequence>
<dbReference type="InterPro" id="IPR027417">
    <property type="entry name" value="P-loop_NTPase"/>
</dbReference>